<dbReference type="Proteomes" id="UP001221142">
    <property type="component" value="Unassembled WGS sequence"/>
</dbReference>
<sequence length="309" mass="34273">MTTPSDPIPFKPSQPFCDPAHGDIILRATDDAIFHVHRVVLSIASPILKDTLSIPQPTASAHAPEISMPHSGPVLDRECFFYPGAQPIVESLTQLREILEILVDRCDVQSVVNHGQVYLRAYITEEPLRVYAIAVRHGWDDLAREAAKECLKLPLRSSALEPPVEFCYVSGLAYPRLVQYHYRCGQAGQQGCRVPDPRPLVRSSHEFGGSGKVPKKCPSCRGQGWLDEYRERMGEKIQVTPVRSIQDPVLEIQVMEKAGDCSTCRGWAEELFKNGWNAIDAAISKACLVVAFVLAVTDGTLQVKLNLDF</sequence>
<evidence type="ECO:0000313" key="2">
    <source>
        <dbReference type="EMBL" id="KAJ7622078.1"/>
    </source>
</evidence>
<dbReference type="EMBL" id="JARKIF010000015">
    <property type="protein sequence ID" value="KAJ7622078.1"/>
    <property type="molecule type" value="Genomic_DNA"/>
</dbReference>
<proteinExistence type="predicted"/>
<dbReference type="Gene3D" id="3.30.710.10">
    <property type="entry name" value="Potassium Channel Kv1.1, Chain A"/>
    <property type="match status" value="1"/>
</dbReference>
<evidence type="ECO:0000313" key="3">
    <source>
        <dbReference type="Proteomes" id="UP001221142"/>
    </source>
</evidence>
<feature type="domain" description="BTB" evidence="1">
    <location>
        <begin position="22"/>
        <end position="53"/>
    </location>
</feature>
<dbReference type="Pfam" id="PF00651">
    <property type="entry name" value="BTB"/>
    <property type="match status" value="1"/>
</dbReference>
<dbReference type="PROSITE" id="PS50097">
    <property type="entry name" value="BTB"/>
    <property type="match status" value="1"/>
</dbReference>
<reference evidence="2" key="1">
    <citation type="submission" date="2023-03" db="EMBL/GenBank/DDBJ databases">
        <title>Massive genome expansion in bonnet fungi (Mycena s.s.) driven by repeated elements and novel gene families across ecological guilds.</title>
        <authorList>
            <consortium name="Lawrence Berkeley National Laboratory"/>
            <person name="Harder C.B."/>
            <person name="Miyauchi S."/>
            <person name="Viragh M."/>
            <person name="Kuo A."/>
            <person name="Thoen E."/>
            <person name="Andreopoulos B."/>
            <person name="Lu D."/>
            <person name="Skrede I."/>
            <person name="Drula E."/>
            <person name="Henrissat B."/>
            <person name="Morin E."/>
            <person name="Kohler A."/>
            <person name="Barry K."/>
            <person name="LaButti K."/>
            <person name="Morin E."/>
            <person name="Salamov A."/>
            <person name="Lipzen A."/>
            <person name="Mereny Z."/>
            <person name="Hegedus B."/>
            <person name="Baldrian P."/>
            <person name="Stursova M."/>
            <person name="Weitz H."/>
            <person name="Taylor A."/>
            <person name="Grigoriev I.V."/>
            <person name="Nagy L.G."/>
            <person name="Martin F."/>
            <person name="Kauserud H."/>
        </authorList>
    </citation>
    <scope>NUCLEOTIDE SEQUENCE</scope>
    <source>
        <strain evidence="2">9284</strain>
    </source>
</reference>
<comment type="caution">
    <text evidence="2">The sequence shown here is derived from an EMBL/GenBank/DDBJ whole genome shotgun (WGS) entry which is preliminary data.</text>
</comment>
<gene>
    <name evidence="2" type="ORF">FB45DRAFT_753559</name>
</gene>
<keyword evidence="3" id="KW-1185">Reference proteome</keyword>
<name>A0AAD7FJ57_9AGAR</name>
<dbReference type="AlphaFoldDB" id="A0AAD7FJ57"/>
<accession>A0AAD7FJ57</accession>
<evidence type="ECO:0000259" key="1">
    <source>
        <dbReference type="PROSITE" id="PS50097"/>
    </source>
</evidence>
<dbReference type="CDD" id="cd18186">
    <property type="entry name" value="BTB_POZ_ZBTB_KLHL-like"/>
    <property type="match status" value="1"/>
</dbReference>
<organism evidence="2 3">
    <name type="scientific">Roridomyces roridus</name>
    <dbReference type="NCBI Taxonomy" id="1738132"/>
    <lineage>
        <taxon>Eukaryota</taxon>
        <taxon>Fungi</taxon>
        <taxon>Dikarya</taxon>
        <taxon>Basidiomycota</taxon>
        <taxon>Agaricomycotina</taxon>
        <taxon>Agaricomycetes</taxon>
        <taxon>Agaricomycetidae</taxon>
        <taxon>Agaricales</taxon>
        <taxon>Marasmiineae</taxon>
        <taxon>Mycenaceae</taxon>
        <taxon>Roridomyces</taxon>
    </lineage>
</organism>
<dbReference type="InterPro" id="IPR011333">
    <property type="entry name" value="SKP1/BTB/POZ_sf"/>
</dbReference>
<protein>
    <recommendedName>
        <fullName evidence="1">BTB domain-containing protein</fullName>
    </recommendedName>
</protein>
<dbReference type="InterPro" id="IPR000210">
    <property type="entry name" value="BTB/POZ_dom"/>
</dbReference>